<dbReference type="PROSITE" id="PS50949">
    <property type="entry name" value="HTH_GNTR"/>
    <property type="match status" value="1"/>
</dbReference>
<evidence type="ECO:0000256" key="2">
    <source>
        <dbReference type="ARBA" id="ARBA00023125"/>
    </source>
</evidence>
<dbReference type="CDD" id="cd07377">
    <property type="entry name" value="WHTH_GntR"/>
    <property type="match status" value="1"/>
</dbReference>
<dbReference type="PANTHER" id="PTHR38445:SF9">
    <property type="entry name" value="HTH-TYPE TRANSCRIPTIONAL REPRESSOR YTRA"/>
    <property type="match status" value="1"/>
</dbReference>
<name>W7CT63_9LIST</name>
<sequence>MYQLDYTSNLPLFEQIIQKIKEHIVRGLLQPGDKIPSIREYASMVGINPNTVSKAYQELERQHVILTIKGKGAFVADKQNAVKSIVDTQLSKQTLEATLLDFIYQGIDAEILKQWVDEIYTELKGGT</sequence>
<dbReference type="PANTHER" id="PTHR38445">
    <property type="entry name" value="HTH-TYPE TRANSCRIPTIONAL REPRESSOR YTRA"/>
    <property type="match status" value="1"/>
</dbReference>
<dbReference type="STRING" id="1265861.BCAMP_08280"/>
<dbReference type="Pfam" id="PF00392">
    <property type="entry name" value="GntR"/>
    <property type="match status" value="1"/>
</dbReference>
<dbReference type="InterPro" id="IPR000524">
    <property type="entry name" value="Tscrpt_reg_HTH_GntR"/>
</dbReference>
<keyword evidence="6" id="KW-1185">Reference proteome</keyword>
<keyword evidence="2" id="KW-0238">DNA-binding</keyword>
<evidence type="ECO:0000313" key="5">
    <source>
        <dbReference type="EMBL" id="EUJ38991.1"/>
    </source>
</evidence>
<accession>W7CT63</accession>
<dbReference type="GO" id="GO:0003677">
    <property type="term" value="F:DNA binding"/>
    <property type="evidence" value="ECO:0007669"/>
    <property type="project" value="UniProtKB-KW"/>
</dbReference>
<dbReference type="PATRIC" id="fig|1265861.3.peg.1627"/>
<reference evidence="5 6" key="1">
    <citation type="submission" date="2012-12" db="EMBL/GenBank/DDBJ databases">
        <title>Novel taxa of Listeriaceae from agricultural environments in the United States.</title>
        <authorList>
            <person name="den Bakker H.C."/>
            <person name="Allred A."/>
            <person name="Warchocki S."/>
            <person name="Wright E.M."/>
            <person name="Burrell A."/>
            <person name="Nightingale K.K."/>
            <person name="Kephart D."/>
            <person name="Wiedmann M."/>
        </authorList>
    </citation>
    <scope>NUCLEOTIDE SEQUENCE [LARGE SCALE GENOMIC DNA]</scope>
    <source>
        <strain evidence="5 6">FSL F6-1037</strain>
    </source>
</reference>
<dbReference type="GO" id="GO:0003700">
    <property type="term" value="F:DNA-binding transcription factor activity"/>
    <property type="evidence" value="ECO:0007669"/>
    <property type="project" value="InterPro"/>
</dbReference>
<keyword evidence="3" id="KW-0804">Transcription</keyword>
<keyword evidence="1" id="KW-0805">Transcription regulation</keyword>
<gene>
    <name evidence="5" type="ORF">BCAMP_08280</name>
</gene>
<dbReference type="InterPro" id="IPR036388">
    <property type="entry name" value="WH-like_DNA-bd_sf"/>
</dbReference>
<evidence type="ECO:0000313" key="6">
    <source>
        <dbReference type="Proteomes" id="UP000019243"/>
    </source>
</evidence>
<dbReference type="Gene3D" id="1.10.10.10">
    <property type="entry name" value="Winged helix-like DNA-binding domain superfamily/Winged helix DNA-binding domain"/>
    <property type="match status" value="1"/>
</dbReference>
<dbReference type="EMBL" id="AODH01000032">
    <property type="protein sequence ID" value="EUJ38991.1"/>
    <property type="molecule type" value="Genomic_DNA"/>
</dbReference>
<dbReference type="RefSeq" id="WP_035314872.1">
    <property type="nucleotide sequence ID" value="NZ_AODH01000032.1"/>
</dbReference>
<evidence type="ECO:0000256" key="1">
    <source>
        <dbReference type="ARBA" id="ARBA00023015"/>
    </source>
</evidence>
<dbReference type="OrthoDB" id="9801546at2"/>
<dbReference type="AlphaFoldDB" id="W7CT63"/>
<dbReference type="SUPFAM" id="SSF46785">
    <property type="entry name" value="Winged helix' DNA-binding domain"/>
    <property type="match status" value="1"/>
</dbReference>
<dbReference type="SMART" id="SM00345">
    <property type="entry name" value="HTH_GNTR"/>
    <property type="match status" value="1"/>
</dbReference>
<dbReference type="InterPro" id="IPR036390">
    <property type="entry name" value="WH_DNA-bd_sf"/>
</dbReference>
<feature type="domain" description="HTH gntR-type" evidence="4">
    <location>
        <begin position="10"/>
        <end position="78"/>
    </location>
</feature>
<evidence type="ECO:0000259" key="4">
    <source>
        <dbReference type="PROSITE" id="PS50949"/>
    </source>
</evidence>
<protein>
    <submittedName>
        <fullName evidence="5">GntR family transcriptional regulator</fullName>
    </submittedName>
</protein>
<organism evidence="5 6">
    <name type="scientific">Brochothrix campestris FSL F6-1037</name>
    <dbReference type="NCBI Taxonomy" id="1265861"/>
    <lineage>
        <taxon>Bacteria</taxon>
        <taxon>Bacillati</taxon>
        <taxon>Bacillota</taxon>
        <taxon>Bacilli</taxon>
        <taxon>Bacillales</taxon>
        <taxon>Listeriaceae</taxon>
        <taxon>Brochothrix</taxon>
    </lineage>
</organism>
<evidence type="ECO:0000256" key="3">
    <source>
        <dbReference type="ARBA" id="ARBA00023163"/>
    </source>
</evidence>
<comment type="caution">
    <text evidence="5">The sequence shown here is derived from an EMBL/GenBank/DDBJ whole genome shotgun (WGS) entry which is preliminary data.</text>
</comment>
<proteinExistence type="predicted"/>
<dbReference type="Proteomes" id="UP000019243">
    <property type="component" value="Unassembled WGS sequence"/>
</dbReference>